<evidence type="ECO:0000313" key="2">
    <source>
        <dbReference type="Proteomes" id="UP001162992"/>
    </source>
</evidence>
<protein>
    <submittedName>
        <fullName evidence="1">Uncharacterized protein</fullName>
    </submittedName>
</protein>
<gene>
    <name evidence="1" type="ORF">O6H91_02G121000</name>
</gene>
<proteinExistence type="predicted"/>
<accession>A0ACC2EK48</accession>
<sequence length="427" mass="48148">MDQCKSPFDPSSLLADVRTQRLLETIREQGGFAFVNLIMRVKGGDAAAAEIAYDMAWEQLHSGPWHAVHTAWRDAFTLSCILMAFSQTLTLPEALRYLDMGLLMGASLFQRDASLAIGFIQSRDKEKMEHSGPISHRCTFRVSMDPSSCTESTTARATGRISELSVGPMPTFENLHLLPERSLQCDAIERSCQPSLEEFLCCYLLPGIPVILTNAISHWSALRKWKNVDYLQDVAGDRTVPVEVGKHYLMPEWKQELVPFSELLKHIYEAQGSSTTCTYLAQHPLFEQIPQLKEDIVIPDYCAFGGDSVHTINAWFGPAGTVTPLHHDPDCNLFAQVVGKKYVRLYPASVSESLYPYDESMLWNSSQVDLDNPDYKIYPLAKNLAFMDCVLEEGEMLYIPPKWWHYVRSLSPSFSVSFWWASANLAS</sequence>
<comment type="caution">
    <text evidence="1">The sequence shown here is derived from an EMBL/GenBank/DDBJ whole genome shotgun (WGS) entry which is preliminary data.</text>
</comment>
<evidence type="ECO:0000313" key="1">
    <source>
        <dbReference type="EMBL" id="KAJ7566846.1"/>
    </source>
</evidence>
<name>A0ACC2EK48_DIPCM</name>
<reference evidence="2" key="1">
    <citation type="journal article" date="2024" name="Proc. Natl. Acad. Sci. U.S.A.">
        <title>Extraordinary preservation of gene collinearity over three hundred million years revealed in homosporous lycophytes.</title>
        <authorList>
            <person name="Li C."/>
            <person name="Wickell D."/>
            <person name="Kuo L.Y."/>
            <person name="Chen X."/>
            <person name="Nie B."/>
            <person name="Liao X."/>
            <person name="Peng D."/>
            <person name="Ji J."/>
            <person name="Jenkins J."/>
            <person name="Williams M."/>
            <person name="Shu S."/>
            <person name="Plott C."/>
            <person name="Barry K."/>
            <person name="Rajasekar S."/>
            <person name="Grimwood J."/>
            <person name="Han X."/>
            <person name="Sun S."/>
            <person name="Hou Z."/>
            <person name="He W."/>
            <person name="Dai G."/>
            <person name="Sun C."/>
            <person name="Schmutz J."/>
            <person name="Leebens-Mack J.H."/>
            <person name="Li F.W."/>
            <person name="Wang L."/>
        </authorList>
    </citation>
    <scope>NUCLEOTIDE SEQUENCE [LARGE SCALE GENOMIC DNA]</scope>
    <source>
        <strain evidence="2">cv. PW_Plant_1</strain>
    </source>
</reference>
<organism evidence="1 2">
    <name type="scientific">Diphasiastrum complanatum</name>
    <name type="common">Issler's clubmoss</name>
    <name type="synonym">Lycopodium complanatum</name>
    <dbReference type="NCBI Taxonomy" id="34168"/>
    <lineage>
        <taxon>Eukaryota</taxon>
        <taxon>Viridiplantae</taxon>
        <taxon>Streptophyta</taxon>
        <taxon>Embryophyta</taxon>
        <taxon>Tracheophyta</taxon>
        <taxon>Lycopodiopsida</taxon>
        <taxon>Lycopodiales</taxon>
        <taxon>Lycopodiaceae</taxon>
        <taxon>Lycopodioideae</taxon>
        <taxon>Diphasiastrum</taxon>
    </lineage>
</organism>
<dbReference type="EMBL" id="CM055093">
    <property type="protein sequence ID" value="KAJ7566846.1"/>
    <property type="molecule type" value="Genomic_DNA"/>
</dbReference>
<dbReference type="Proteomes" id="UP001162992">
    <property type="component" value="Chromosome 2"/>
</dbReference>
<keyword evidence="2" id="KW-1185">Reference proteome</keyword>